<sequence>MSRLITCNFKMKLLVIIFLSSVVSSENISLQKLPKNITPLLKNERLFDQCINCIFDRGPCTSYGERIK</sequence>
<dbReference type="OrthoDB" id="8183954at2759"/>
<name>A0A8J5RA50_9HYME</name>
<organism evidence="2 3">
    <name type="scientific">Cotesia typhae</name>
    <dbReference type="NCBI Taxonomy" id="2053667"/>
    <lineage>
        <taxon>Eukaryota</taxon>
        <taxon>Metazoa</taxon>
        <taxon>Ecdysozoa</taxon>
        <taxon>Arthropoda</taxon>
        <taxon>Hexapoda</taxon>
        <taxon>Insecta</taxon>
        <taxon>Pterygota</taxon>
        <taxon>Neoptera</taxon>
        <taxon>Endopterygota</taxon>
        <taxon>Hymenoptera</taxon>
        <taxon>Apocrita</taxon>
        <taxon>Ichneumonoidea</taxon>
        <taxon>Braconidae</taxon>
        <taxon>Microgastrinae</taxon>
        <taxon>Cotesia</taxon>
    </lineage>
</organism>
<feature type="chain" id="PRO_5035229507" evidence="1">
    <location>
        <begin position="26"/>
        <end position="68"/>
    </location>
</feature>
<gene>
    <name evidence="2" type="ORF">G9C98_007033</name>
</gene>
<keyword evidence="1" id="KW-0732">Signal</keyword>
<accession>A0A8J5RA50</accession>
<comment type="caution">
    <text evidence="2">The sequence shown here is derived from an EMBL/GenBank/DDBJ whole genome shotgun (WGS) entry which is preliminary data.</text>
</comment>
<evidence type="ECO:0000256" key="1">
    <source>
        <dbReference type="SAM" id="SignalP"/>
    </source>
</evidence>
<dbReference type="Proteomes" id="UP000729913">
    <property type="component" value="Unassembled WGS sequence"/>
</dbReference>
<reference evidence="2" key="1">
    <citation type="submission" date="2020-03" db="EMBL/GenBank/DDBJ databases">
        <authorList>
            <person name="Chebbi M.A."/>
            <person name="Drezen J.M."/>
        </authorList>
    </citation>
    <scope>NUCLEOTIDE SEQUENCE</scope>
    <source>
        <tissue evidence="2">Whole body</tissue>
    </source>
</reference>
<dbReference type="AlphaFoldDB" id="A0A8J5RA50"/>
<dbReference type="EMBL" id="JAAOIC020000006">
    <property type="protein sequence ID" value="KAG8041729.1"/>
    <property type="molecule type" value="Genomic_DNA"/>
</dbReference>
<proteinExistence type="predicted"/>
<feature type="non-terminal residue" evidence="2">
    <location>
        <position position="68"/>
    </location>
</feature>
<reference evidence="2" key="2">
    <citation type="submission" date="2021-04" db="EMBL/GenBank/DDBJ databases">
        <title>Genome-wide patterns of bracovirus chromosomal integration into multiple host tissues during parasitism.</title>
        <authorList>
            <person name="Chebbi M.A.C."/>
        </authorList>
    </citation>
    <scope>NUCLEOTIDE SEQUENCE</scope>
    <source>
        <tissue evidence="2">Whole body</tissue>
    </source>
</reference>
<feature type="signal peptide" evidence="1">
    <location>
        <begin position="1"/>
        <end position="25"/>
    </location>
</feature>
<evidence type="ECO:0000313" key="2">
    <source>
        <dbReference type="EMBL" id="KAG8041729.1"/>
    </source>
</evidence>
<protein>
    <submittedName>
        <fullName evidence="2">Uncharacterized protein</fullName>
    </submittedName>
</protein>
<evidence type="ECO:0000313" key="3">
    <source>
        <dbReference type="Proteomes" id="UP000729913"/>
    </source>
</evidence>
<keyword evidence="3" id="KW-1185">Reference proteome</keyword>